<feature type="compositionally biased region" description="Basic and acidic residues" evidence="2">
    <location>
        <begin position="456"/>
        <end position="473"/>
    </location>
</feature>
<dbReference type="Gene3D" id="3.40.50.300">
    <property type="entry name" value="P-loop containing nucleotide triphosphate hydrolases"/>
    <property type="match status" value="1"/>
</dbReference>
<evidence type="ECO:0000313" key="6">
    <source>
        <dbReference type="Proteomes" id="UP001444661"/>
    </source>
</evidence>
<keyword evidence="6" id="KW-1185">Reference proteome</keyword>
<gene>
    <name evidence="5" type="ORF">PG993_013204</name>
</gene>
<dbReference type="InterPro" id="IPR014851">
    <property type="entry name" value="BCS1_N"/>
</dbReference>
<comment type="caution">
    <text evidence="5">The sequence shown here is derived from an EMBL/GenBank/DDBJ whole genome shotgun (WGS) entry which is preliminary data.</text>
</comment>
<evidence type="ECO:0000313" key="5">
    <source>
        <dbReference type="EMBL" id="KAK8022437.1"/>
    </source>
</evidence>
<feature type="compositionally biased region" description="Basic and acidic residues" evidence="2">
    <location>
        <begin position="362"/>
        <end position="372"/>
    </location>
</feature>
<evidence type="ECO:0000256" key="2">
    <source>
        <dbReference type="SAM" id="MobiDB-lite"/>
    </source>
</evidence>
<protein>
    <submittedName>
        <fullName evidence="5">Uncharacterized protein</fullName>
    </submittedName>
</protein>
<dbReference type="Pfam" id="PF00004">
    <property type="entry name" value="AAA"/>
    <property type="match status" value="1"/>
</dbReference>
<proteinExistence type="predicted"/>
<accession>A0ABR1RX08</accession>
<organism evidence="5 6">
    <name type="scientific">Apiospora rasikravindrae</name>
    <dbReference type="NCBI Taxonomy" id="990691"/>
    <lineage>
        <taxon>Eukaryota</taxon>
        <taxon>Fungi</taxon>
        <taxon>Dikarya</taxon>
        <taxon>Ascomycota</taxon>
        <taxon>Pezizomycotina</taxon>
        <taxon>Sordariomycetes</taxon>
        <taxon>Xylariomycetidae</taxon>
        <taxon>Amphisphaeriales</taxon>
        <taxon>Apiosporaceae</taxon>
        <taxon>Apiospora</taxon>
    </lineage>
</organism>
<feature type="domain" description="BCS1 N-terminal" evidence="4">
    <location>
        <begin position="82"/>
        <end position="251"/>
    </location>
</feature>
<name>A0ABR1RX08_9PEZI</name>
<dbReference type="PANTHER" id="PTHR23070">
    <property type="entry name" value="BCS1 AAA-TYPE ATPASE"/>
    <property type="match status" value="1"/>
</dbReference>
<feature type="domain" description="ATPase AAA-type core" evidence="3">
    <location>
        <begin position="373"/>
        <end position="425"/>
    </location>
</feature>
<dbReference type="InterPro" id="IPR027417">
    <property type="entry name" value="P-loop_NTPase"/>
</dbReference>
<feature type="region of interest" description="Disordered" evidence="2">
    <location>
        <begin position="350"/>
        <end position="372"/>
    </location>
</feature>
<feature type="region of interest" description="Disordered" evidence="2">
    <location>
        <begin position="456"/>
        <end position="485"/>
    </location>
</feature>
<dbReference type="SUPFAM" id="SSF52540">
    <property type="entry name" value="P-loop containing nucleoside triphosphate hydrolases"/>
    <property type="match status" value="1"/>
</dbReference>
<comment type="subcellular location">
    <subcellularLocation>
        <location evidence="1">Mitochondrion membrane</location>
    </subcellularLocation>
</comment>
<sequence>MPSQYAGRLCVAAVVGSSLAAYTIRLILSSKTIGSRHAQLLVRLQQAMAKVPDLYKLAANHRLALTVPLWCASALKLIQTLTGRYSWMKGFVLRSLTVSVTVPTSDILSTSIQQWITQVEQPKRRYYKFTATAGGGIISNSMSGGVERVPKNDDGIRLRPIYKDVQFWDGWRPFWIVRHTLPRMEGDGHARTEDGPMTIMTLGYSTAPIMKFLETCQRLAEDATPSTRDAPVIRVYHPYADDPRDWARPPPGASVASWGPGERKVMRRLESVYIDETVKDKLVKRIRLYVHPLRSQMYSACSVPRRLGFLFHGPPARAKRRSRSPWPGRSGCRCPAGELLRAARGHRLRGLNAGVDDDDNGEPSKKKQTTEWKRRETAVTLSGLLNVLDGPDSVDGRILLMSSNHPEQLDPALVRPGRVDQKILLGHISQACAETMFLRIYTKFREALRQIHRVEREKEEKRMEGKEKEKGDVDSPPPPPPITEMTDEELRLHAADFGPRIPPGTFTPAELQVYIFDHEESPCAALEDLDDWVKEKIGNEQGG</sequence>
<dbReference type="EMBL" id="JAQQWK010000012">
    <property type="protein sequence ID" value="KAK8022437.1"/>
    <property type="molecule type" value="Genomic_DNA"/>
</dbReference>
<dbReference type="InterPro" id="IPR003959">
    <property type="entry name" value="ATPase_AAA_core"/>
</dbReference>
<dbReference type="Pfam" id="PF08740">
    <property type="entry name" value="BCS1_N"/>
    <property type="match status" value="1"/>
</dbReference>
<dbReference type="InterPro" id="IPR050747">
    <property type="entry name" value="Mitochondrial_chaperone_BCS1"/>
</dbReference>
<evidence type="ECO:0000256" key="1">
    <source>
        <dbReference type="ARBA" id="ARBA00004325"/>
    </source>
</evidence>
<reference evidence="5 6" key="1">
    <citation type="submission" date="2023-01" db="EMBL/GenBank/DDBJ databases">
        <title>Analysis of 21 Apiospora genomes using comparative genomics revels a genus with tremendous synthesis potential of carbohydrate active enzymes and secondary metabolites.</title>
        <authorList>
            <person name="Sorensen T."/>
        </authorList>
    </citation>
    <scope>NUCLEOTIDE SEQUENCE [LARGE SCALE GENOMIC DNA]</scope>
    <source>
        <strain evidence="5 6">CBS 33761</strain>
    </source>
</reference>
<evidence type="ECO:0000259" key="3">
    <source>
        <dbReference type="Pfam" id="PF00004"/>
    </source>
</evidence>
<evidence type="ECO:0000259" key="4">
    <source>
        <dbReference type="Pfam" id="PF08740"/>
    </source>
</evidence>
<dbReference type="Proteomes" id="UP001444661">
    <property type="component" value="Unassembled WGS sequence"/>
</dbReference>